<evidence type="ECO:0000313" key="3">
    <source>
        <dbReference type="Proteomes" id="UP001237642"/>
    </source>
</evidence>
<comment type="caution">
    <text evidence="2">The sequence shown here is derived from an EMBL/GenBank/DDBJ whole genome shotgun (WGS) entry which is preliminary data.</text>
</comment>
<dbReference type="AlphaFoldDB" id="A0AAD8H990"/>
<dbReference type="Proteomes" id="UP001237642">
    <property type="component" value="Unassembled WGS sequence"/>
</dbReference>
<evidence type="ECO:0000313" key="2">
    <source>
        <dbReference type="EMBL" id="KAK1362306.1"/>
    </source>
</evidence>
<keyword evidence="3" id="KW-1185">Reference proteome</keyword>
<name>A0AAD8H990_9APIA</name>
<sequence>MLCDVLVICSSSILQLTFQDPKIIIIISEMDKTRHVRRAKPSRFSSASTHLSTHSGLDFKKMGRDKVRRLSFVDRLCDNTPDSEMPGVQSDDEEVEYHPCATKSKRIKLPTKVNLQFFDDCQKVDHSSVPRKLRSAIRKRRRESVSPQFPEVRKLKHSANRIEAVKRDVIKKSKLKQCVESEGSPGLASVMPISNEEEEVAEILYALAEMFPDSDKTETVKSTVPEVEKDLQTPSTTTALETAQHSLNTAGSADETERIQFSDRRTEFDMHRYKKYPTESPKSNCTKVPIFSKTSSVNENRLSNSSFPSHSQLSREIGLKRPMHNLNLANEINKGMAVESVATFKGQNEVRHSTRENRNNGSALWPGLSSTSVHSAKTLGSPVKLSAAKLPTWLGIAKACSSRKVAIAEKESQSVVDEKKLRKKCPTHVYISRLIKVLKVTEEKDSLPLQPTRLTAHERSTQGTISEEKKLNVIKNGPTGVVFTNDIACSGGKDTPGKLRSTILLHKRLHDDQQGSTNSGPYTTENQSSNLFSALAGSLEHERGGQVNQHPPERSKQSNVPFVHPFTQSCTTNPLSLPKYSHVSTSFVDSADAGAAQKVQIQLPPYLSNSTSDTSSLTGLQKQQQHQQWLWGAQLTAPCKPEEFAAAASHVPNWQNSRQDFPHIMQYAQLIHPAALEVLGPRYIPVSPQQQHLFSTTSLYPQRVYNHQLSTSHMANGGVLRPDSRAAMPLLCKEPT</sequence>
<gene>
    <name evidence="2" type="ORF">POM88_046780</name>
</gene>
<organism evidence="2 3">
    <name type="scientific">Heracleum sosnowskyi</name>
    <dbReference type="NCBI Taxonomy" id="360622"/>
    <lineage>
        <taxon>Eukaryota</taxon>
        <taxon>Viridiplantae</taxon>
        <taxon>Streptophyta</taxon>
        <taxon>Embryophyta</taxon>
        <taxon>Tracheophyta</taxon>
        <taxon>Spermatophyta</taxon>
        <taxon>Magnoliopsida</taxon>
        <taxon>eudicotyledons</taxon>
        <taxon>Gunneridae</taxon>
        <taxon>Pentapetalae</taxon>
        <taxon>asterids</taxon>
        <taxon>campanulids</taxon>
        <taxon>Apiales</taxon>
        <taxon>Apiaceae</taxon>
        <taxon>Apioideae</taxon>
        <taxon>apioid superclade</taxon>
        <taxon>Tordylieae</taxon>
        <taxon>Tordyliinae</taxon>
        <taxon>Heracleum</taxon>
    </lineage>
</organism>
<feature type="region of interest" description="Disordered" evidence="1">
    <location>
        <begin position="541"/>
        <end position="565"/>
    </location>
</feature>
<dbReference type="EMBL" id="JAUIZM010000010">
    <property type="protein sequence ID" value="KAK1362306.1"/>
    <property type="molecule type" value="Genomic_DNA"/>
</dbReference>
<feature type="compositionally biased region" description="Basic and acidic residues" evidence="1">
    <location>
        <begin position="255"/>
        <end position="265"/>
    </location>
</feature>
<reference evidence="2" key="2">
    <citation type="submission" date="2023-05" db="EMBL/GenBank/DDBJ databases">
        <authorList>
            <person name="Schelkunov M.I."/>
        </authorList>
    </citation>
    <scope>NUCLEOTIDE SEQUENCE</scope>
    <source>
        <strain evidence="2">Hsosn_3</strain>
        <tissue evidence="2">Leaf</tissue>
    </source>
</reference>
<feature type="region of interest" description="Disordered" evidence="1">
    <location>
        <begin position="246"/>
        <end position="265"/>
    </location>
</feature>
<evidence type="ECO:0000256" key="1">
    <source>
        <dbReference type="SAM" id="MobiDB-lite"/>
    </source>
</evidence>
<protein>
    <submittedName>
        <fullName evidence="2">Uncharacterized protein</fullName>
    </submittedName>
</protein>
<dbReference type="PANTHER" id="PTHR34792:SF1">
    <property type="entry name" value="OS02G0121500 PROTEIN"/>
    <property type="match status" value="1"/>
</dbReference>
<dbReference type="InterPro" id="IPR040305">
    <property type="entry name" value="At1g75730-like"/>
</dbReference>
<reference evidence="2" key="1">
    <citation type="submission" date="2023-02" db="EMBL/GenBank/DDBJ databases">
        <title>Genome of toxic invasive species Heracleum sosnowskyi carries increased number of genes despite the absence of recent whole-genome duplications.</title>
        <authorList>
            <person name="Schelkunov M."/>
            <person name="Shtratnikova V."/>
            <person name="Makarenko M."/>
            <person name="Klepikova A."/>
            <person name="Omelchenko D."/>
            <person name="Novikova G."/>
            <person name="Obukhova E."/>
            <person name="Bogdanov V."/>
            <person name="Penin A."/>
            <person name="Logacheva M."/>
        </authorList>
    </citation>
    <scope>NUCLEOTIDE SEQUENCE</scope>
    <source>
        <strain evidence="2">Hsosn_3</strain>
        <tissue evidence="2">Leaf</tissue>
    </source>
</reference>
<dbReference type="PANTHER" id="PTHR34792">
    <property type="entry name" value="OS02G0121500 PROTEIN"/>
    <property type="match status" value="1"/>
</dbReference>
<accession>A0AAD8H990</accession>
<proteinExistence type="predicted"/>